<sequence length="607" mass="67579">MEGLLECSSCAQNFDLEEHRPKLLACGHTLCRHCVSNNGWGGRVRCPHDDQEDLGDADSLIDDLQLVCWLEATAQGVLECVCCGCPFDWLVRRPTALDCGHAVCRLCLQEANESGEDSGRDSSPSLPPPVSLPRRGRRHPTSQDSVDEPWDFYSKKDGGTSSSSSLSSLPSDDGDLVQRVDCPMAGCGRGVRARDHQHLLHCLDGTASRAARAHRARGADKTGEELIVKLAQLEKHVMRGVSMDDGVLPAERRGGCVILDTPTAATVMGKTDETHLEAIKDLLADLRRVVEHKNSPRSEQLDVFNITTVNTSLPDLLINEKSSQAAYSSVDEDVCAIENLKESKIEVDVWEMSLSNPQEMRVRKEKLVHSASKVWKLTGVDCWCDPEWSLRLLRKVAPDVEQLQLRYPTRQHLQVVRDCMPHLRRLEVRGWSGIDLVEEPFSFEGASAKNTLEWLEVFLPRPTAMSLLRSHRRSLRKLRVVVSDEWMSTVNSPEPSHEAPCAVSEESMYPDSIDGFVMAEDVDEEGFCVVPFAEDAMRSRCWDDLLAEYGDAGAGGASSLASLSLLWPSSHTHDYYNCRQFARTLEKARPHISVDCDVCRQKPTRLA</sequence>
<dbReference type="InterPro" id="IPR013083">
    <property type="entry name" value="Znf_RING/FYVE/PHD"/>
</dbReference>
<dbReference type="AlphaFoldDB" id="A0A6J1SEY4"/>
<organism evidence="7 8">
    <name type="scientific">Frankliniella occidentalis</name>
    <name type="common">Western flower thrips</name>
    <name type="synonym">Euthrips occidentalis</name>
    <dbReference type="NCBI Taxonomy" id="133901"/>
    <lineage>
        <taxon>Eukaryota</taxon>
        <taxon>Metazoa</taxon>
        <taxon>Ecdysozoa</taxon>
        <taxon>Arthropoda</taxon>
        <taxon>Hexapoda</taxon>
        <taxon>Insecta</taxon>
        <taxon>Pterygota</taxon>
        <taxon>Neoptera</taxon>
        <taxon>Paraneoptera</taxon>
        <taxon>Thysanoptera</taxon>
        <taxon>Terebrantia</taxon>
        <taxon>Thripoidea</taxon>
        <taxon>Thripidae</taxon>
        <taxon>Frankliniella</taxon>
    </lineage>
</organism>
<protein>
    <submittedName>
        <fullName evidence="8">Uncharacterized protein LOC113207087</fullName>
    </submittedName>
</protein>
<dbReference type="Proteomes" id="UP000504606">
    <property type="component" value="Unplaced"/>
</dbReference>
<evidence type="ECO:0000256" key="4">
    <source>
        <dbReference type="PROSITE-ProRule" id="PRU00175"/>
    </source>
</evidence>
<dbReference type="Pfam" id="PF13445">
    <property type="entry name" value="zf-RING_UBOX"/>
    <property type="match status" value="1"/>
</dbReference>
<dbReference type="GO" id="GO:0061630">
    <property type="term" value="F:ubiquitin protein ligase activity"/>
    <property type="evidence" value="ECO:0007669"/>
    <property type="project" value="TreeGrafter"/>
</dbReference>
<dbReference type="InterPro" id="IPR001841">
    <property type="entry name" value="Znf_RING"/>
</dbReference>
<dbReference type="PROSITE" id="PS00518">
    <property type="entry name" value="ZF_RING_1"/>
    <property type="match status" value="2"/>
</dbReference>
<feature type="region of interest" description="Disordered" evidence="5">
    <location>
        <begin position="114"/>
        <end position="173"/>
    </location>
</feature>
<evidence type="ECO:0000256" key="2">
    <source>
        <dbReference type="ARBA" id="ARBA00022771"/>
    </source>
</evidence>
<dbReference type="RefSeq" id="XP_026279253.2">
    <property type="nucleotide sequence ID" value="XM_026423468.2"/>
</dbReference>
<keyword evidence="7" id="KW-1185">Reference proteome</keyword>
<evidence type="ECO:0000256" key="5">
    <source>
        <dbReference type="SAM" id="MobiDB-lite"/>
    </source>
</evidence>
<feature type="domain" description="RING-type" evidence="6">
    <location>
        <begin position="7"/>
        <end position="50"/>
    </location>
</feature>
<dbReference type="SMART" id="SM00184">
    <property type="entry name" value="RING"/>
    <property type="match status" value="2"/>
</dbReference>
<dbReference type="GO" id="GO:0008270">
    <property type="term" value="F:zinc ion binding"/>
    <property type="evidence" value="ECO:0007669"/>
    <property type="project" value="UniProtKB-KW"/>
</dbReference>
<evidence type="ECO:0000256" key="3">
    <source>
        <dbReference type="ARBA" id="ARBA00022833"/>
    </source>
</evidence>
<evidence type="ECO:0000313" key="7">
    <source>
        <dbReference type="Proteomes" id="UP000504606"/>
    </source>
</evidence>
<accession>A0A6J1SEY4</accession>
<dbReference type="PANTHER" id="PTHR22791">
    <property type="entry name" value="RING-TYPE DOMAIN-CONTAINING PROTEIN"/>
    <property type="match status" value="1"/>
</dbReference>
<keyword evidence="2 4" id="KW-0863">Zinc-finger</keyword>
<name>A0A6J1SEY4_FRAOC</name>
<dbReference type="PANTHER" id="PTHR22791:SF6">
    <property type="entry name" value="RING-TYPE DOMAIN-CONTAINING PROTEIN"/>
    <property type="match status" value="1"/>
</dbReference>
<reference evidence="8" key="1">
    <citation type="submission" date="2025-08" db="UniProtKB">
        <authorList>
            <consortium name="RefSeq"/>
        </authorList>
    </citation>
    <scope>IDENTIFICATION</scope>
    <source>
        <tissue evidence="8">Whole organism</tissue>
    </source>
</reference>
<dbReference type="GO" id="GO:0016567">
    <property type="term" value="P:protein ubiquitination"/>
    <property type="evidence" value="ECO:0007669"/>
    <property type="project" value="TreeGrafter"/>
</dbReference>
<evidence type="ECO:0000313" key="8">
    <source>
        <dbReference type="RefSeq" id="XP_026279253.2"/>
    </source>
</evidence>
<feature type="compositionally biased region" description="Low complexity" evidence="5">
    <location>
        <begin position="159"/>
        <end position="171"/>
    </location>
</feature>
<proteinExistence type="predicted"/>
<keyword evidence="1" id="KW-0479">Metal-binding</keyword>
<evidence type="ECO:0000259" key="6">
    <source>
        <dbReference type="PROSITE" id="PS50089"/>
    </source>
</evidence>
<dbReference type="InterPro" id="IPR027370">
    <property type="entry name" value="Znf-RING_euk"/>
</dbReference>
<dbReference type="PROSITE" id="PS50089">
    <property type="entry name" value="ZF_RING_2"/>
    <property type="match status" value="1"/>
</dbReference>
<keyword evidence="3" id="KW-0862">Zinc</keyword>
<dbReference type="GeneID" id="113207087"/>
<dbReference type="OrthoDB" id="654191at2759"/>
<gene>
    <name evidence="8" type="primary">LOC113207087</name>
</gene>
<dbReference type="Gene3D" id="3.30.40.10">
    <property type="entry name" value="Zinc/RING finger domain, C3HC4 (zinc finger)"/>
    <property type="match status" value="1"/>
</dbReference>
<dbReference type="InterPro" id="IPR017907">
    <property type="entry name" value="Znf_RING_CS"/>
</dbReference>
<evidence type="ECO:0000256" key="1">
    <source>
        <dbReference type="ARBA" id="ARBA00022723"/>
    </source>
</evidence>
<dbReference type="InterPro" id="IPR051435">
    <property type="entry name" value="RING_finger_E3_ubiq-ligases"/>
</dbReference>
<dbReference type="SUPFAM" id="SSF57850">
    <property type="entry name" value="RING/U-box"/>
    <property type="match status" value="1"/>
</dbReference>
<dbReference type="KEGG" id="foc:113207087"/>